<dbReference type="FunFam" id="1.10.3720.10:FF:000002">
    <property type="entry name" value="D-methionine ABC transporter permease MetI"/>
    <property type="match status" value="1"/>
</dbReference>
<evidence type="ECO:0000256" key="1">
    <source>
        <dbReference type="ARBA" id="ARBA00004651"/>
    </source>
</evidence>
<dbReference type="Gene3D" id="1.10.3720.10">
    <property type="entry name" value="MetI-like"/>
    <property type="match status" value="1"/>
</dbReference>
<evidence type="ECO:0000256" key="7">
    <source>
        <dbReference type="ARBA" id="ARBA00023136"/>
    </source>
</evidence>
<feature type="transmembrane region" description="Helical" evidence="8">
    <location>
        <begin position="192"/>
        <end position="215"/>
    </location>
</feature>
<keyword evidence="11" id="KW-1185">Reference proteome</keyword>
<evidence type="ECO:0000259" key="9">
    <source>
        <dbReference type="PROSITE" id="PS50928"/>
    </source>
</evidence>
<gene>
    <name evidence="10" type="ORF">ET989_13580</name>
</gene>
<comment type="caution">
    <text evidence="10">The sequence shown here is derived from an EMBL/GenBank/DDBJ whole genome shotgun (WGS) entry which is preliminary data.</text>
</comment>
<dbReference type="GO" id="GO:0048473">
    <property type="term" value="P:D-methionine transmembrane transport"/>
    <property type="evidence" value="ECO:0007669"/>
    <property type="project" value="TreeGrafter"/>
</dbReference>
<dbReference type="AlphaFoldDB" id="A0A4V6MV11"/>
<dbReference type="OrthoDB" id="9793490at2"/>
<dbReference type="PANTHER" id="PTHR30450:SF1">
    <property type="entry name" value="D-METHIONINE TRANSPORT SYSTEM PERMEASE PROTEIN METI-RELATED"/>
    <property type="match status" value="1"/>
</dbReference>
<protein>
    <submittedName>
        <fullName evidence="10">ABC transporter permease</fullName>
    </submittedName>
</protein>
<dbReference type="RefSeq" id="WP_131169890.1">
    <property type="nucleotide sequence ID" value="NZ_CANLBI010000020.1"/>
</dbReference>
<evidence type="ECO:0000256" key="2">
    <source>
        <dbReference type="ARBA" id="ARBA00007069"/>
    </source>
</evidence>
<reference evidence="10 11" key="1">
    <citation type="submission" date="2019-01" db="EMBL/GenBank/DDBJ databases">
        <title>Lactibacter flavus gen. nov., sp. nov., a novel bacterium of the family Propionibacteriaceae isolated from raw milk and dairy products.</title>
        <authorList>
            <person name="Huptas C."/>
            <person name="Wenning M."/>
            <person name="Breitenwieser F."/>
            <person name="Doll E."/>
            <person name="Von Neubeck M."/>
            <person name="Busse H.-J."/>
            <person name="Scherer S."/>
        </authorList>
    </citation>
    <scope>NUCLEOTIDE SEQUENCE [LARGE SCALE GENOMIC DNA]</scope>
    <source>
        <strain evidence="10 11">KCTC 33808</strain>
    </source>
</reference>
<evidence type="ECO:0000256" key="3">
    <source>
        <dbReference type="ARBA" id="ARBA00022448"/>
    </source>
</evidence>
<keyword evidence="3 8" id="KW-0813">Transport</keyword>
<dbReference type="EMBL" id="SDMQ01000018">
    <property type="protein sequence ID" value="TBT82721.1"/>
    <property type="molecule type" value="Genomic_DNA"/>
</dbReference>
<keyword evidence="4" id="KW-1003">Cell membrane</keyword>
<accession>A0A4V6MV11</accession>
<feature type="transmembrane region" description="Helical" evidence="8">
    <location>
        <begin position="149"/>
        <end position="172"/>
    </location>
</feature>
<evidence type="ECO:0000313" key="11">
    <source>
        <dbReference type="Proteomes" id="UP000292373"/>
    </source>
</evidence>
<organism evidence="10 11">
    <name type="scientific">Propioniciclava sinopodophylli</name>
    <dbReference type="NCBI Taxonomy" id="1837344"/>
    <lineage>
        <taxon>Bacteria</taxon>
        <taxon>Bacillati</taxon>
        <taxon>Actinomycetota</taxon>
        <taxon>Actinomycetes</taxon>
        <taxon>Propionibacteriales</taxon>
        <taxon>Propionibacteriaceae</taxon>
        <taxon>Propioniciclava</taxon>
    </lineage>
</organism>
<proteinExistence type="inferred from homology"/>
<dbReference type="SUPFAM" id="SSF161098">
    <property type="entry name" value="MetI-like"/>
    <property type="match status" value="1"/>
</dbReference>
<feature type="transmembrane region" description="Helical" evidence="8">
    <location>
        <begin position="56"/>
        <end position="82"/>
    </location>
</feature>
<dbReference type="InterPro" id="IPR035906">
    <property type="entry name" value="MetI-like_sf"/>
</dbReference>
<evidence type="ECO:0000256" key="5">
    <source>
        <dbReference type="ARBA" id="ARBA00022692"/>
    </source>
</evidence>
<dbReference type="PANTHER" id="PTHR30450">
    <property type="entry name" value="ABC TRANSPORTER PERMEASE"/>
    <property type="match status" value="1"/>
</dbReference>
<dbReference type="GO" id="GO:0005886">
    <property type="term" value="C:plasma membrane"/>
    <property type="evidence" value="ECO:0007669"/>
    <property type="project" value="UniProtKB-SubCell"/>
</dbReference>
<feature type="transmembrane region" description="Helical" evidence="8">
    <location>
        <begin position="20"/>
        <end position="44"/>
    </location>
</feature>
<dbReference type="CDD" id="cd06261">
    <property type="entry name" value="TM_PBP2"/>
    <property type="match status" value="1"/>
</dbReference>
<keyword evidence="6 8" id="KW-1133">Transmembrane helix</keyword>
<keyword evidence="7 8" id="KW-0472">Membrane</keyword>
<keyword evidence="5 8" id="KW-0812">Transmembrane</keyword>
<dbReference type="InterPro" id="IPR051322">
    <property type="entry name" value="AA_ABC_Transporter_Permease"/>
</dbReference>
<dbReference type="Pfam" id="PF00528">
    <property type="entry name" value="BPD_transp_1"/>
    <property type="match status" value="1"/>
</dbReference>
<sequence>MNQKTWIEALPELLEALGETAWMVGWAFLIVVLVGTAVGVLLRLWASDGLTPSRGLYAVVGAVVNIARSLPFLILMIALIGFTRWLVGTAYGPTPAIVPLAVGAIPFYARVVEAALREVAPGKIEAAQVMGATTWDIVRKVLLPEALPGLVAGATLTLVTLIGYSTMAGVIGGGGVGDFAIRYGYQRFNEPVLLMSVVVLIIIVQLVQSIGDWLVSRMAHRRG</sequence>
<dbReference type="Proteomes" id="UP000292373">
    <property type="component" value="Unassembled WGS sequence"/>
</dbReference>
<evidence type="ECO:0000256" key="8">
    <source>
        <dbReference type="RuleBase" id="RU363032"/>
    </source>
</evidence>
<dbReference type="PROSITE" id="PS50928">
    <property type="entry name" value="ABC_TM1"/>
    <property type="match status" value="1"/>
</dbReference>
<comment type="subcellular location">
    <subcellularLocation>
        <location evidence="1 8">Cell membrane</location>
        <topology evidence="1 8">Multi-pass membrane protein</topology>
    </subcellularLocation>
</comment>
<name>A0A4V6MV11_9ACTN</name>
<evidence type="ECO:0000256" key="6">
    <source>
        <dbReference type="ARBA" id="ARBA00022989"/>
    </source>
</evidence>
<comment type="similarity">
    <text evidence="2">Belongs to the binding-protein-dependent transport system permease family. CysTW subfamily.</text>
</comment>
<feature type="transmembrane region" description="Helical" evidence="8">
    <location>
        <begin position="88"/>
        <end position="109"/>
    </location>
</feature>
<evidence type="ECO:0000256" key="4">
    <source>
        <dbReference type="ARBA" id="ARBA00022475"/>
    </source>
</evidence>
<feature type="domain" description="ABC transmembrane type-1" evidence="9">
    <location>
        <begin position="17"/>
        <end position="211"/>
    </location>
</feature>
<evidence type="ECO:0000313" key="10">
    <source>
        <dbReference type="EMBL" id="TBT82721.1"/>
    </source>
</evidence>
<dbReference type="InterPro" id="IPR000515">
    <property type="entry name" value="MetI-like"/>
</dbReference>